<dbReference type="SMART" id="SM00332">
    <property type="entry name" value="PP2Cc"/>
    <property type="match status" value="1"/>
</dbReference>
<dbReference type="InterPro" id="IPR001932">
    <property type="entry name" value="PPM-type_phosphatase-like_dom"/>
</dbReference>
<dbReference type="Proteomes" id="UP000824120">
    <property type="component" value="Chromosome 2"/>
</dbReference>
<dbReference type="PROSITE" id="PS51746">
    <property type="entry name" value="PPM_2"/>
    <property type="match status" value="1"/>
</dbReference>
<keyword evidence="4" id="KW-1185">Reference proteome</keyword>
<dbReference type="OrthoDB" id="10264738at2759"/>
<protein>
    <recommendedName>
        <fullName evidence="2">PPM-type phosphatase domain-containing protein</fullName>
    </recommendedName>
</protein>
<name>A0A9J6A8J7_SOLCO</name>
<dbReference type="SUPFAM" id="SSF81606">
    <property type="entry name" value="PP2C-like"/>
    <property type="match status" value="1"/>
</dbReference>
<keyword evidence="1" id="KW-0472">Membrane</keyword>
<dbReference type="PANTHER" id="PTHR13832:SF839">
    <property type="entry name" value="PROTEIN PHOSPHATASE 2C 47-RELATED"/>
    <property type="match status" value="1"/>
</dbReference>
<evidence type="ECO:0000313" key="3">
    <source>
        <dbReference type="EMBL" id="KAG5620825.1"/>
    </source>
</evidence>
<dbReference type="GO" id="GO:0004722">
    <property type="term" value="F:protein serine/threonine phosphatase activity"/>
    <property type="evidence" value="ECO:0007669"/>
    <property type="project" value="InterPro"/>
</dbReference>
<feature type="transmembrane region" description="Helical" evidence="1">
    <location>
        <begin position="17"/>
        <end position="38"/>
    </location>
</feature>
<proteinExistence type="predicted"/>
<evidence type="ECO:0000256" key="1">
    <source>
        <dbReference type="SAM" id="Phobius"/>
    </source>
</evidence>
<keyword evidence="1" id="KW-1133">Transmembrane helix</keyword>
<dbReference type="AlphaFoldDB" id="A0A9J6A8J7"/>
<evidence type="ECO:0000259" key="2">
    <source>
        <dbReference type="PROSITE" id="PS51746"/>
    </source>
</evidence>
<feature type="domain" description="PPM-type phosphatase" evidence="2">
    <location>
        <begin position="1"/>
        <end position="213"/>
    </location>
</feature>
<organism evidence="3 4">
    <name type="scientific">Solanum commersonii</name>
    <name type="common">Commerson's wild potato</name>
    <name type="synonym">Commerson's nightshade</name>
    <dbReference type="NCBI Taxonomy" id="4109"/>
    <lineage>
        <taxon>Eukaryota</taxon>
        <taxon>Viridiplantae</taxon>
        <taxon>Streptophyta</taxon>
        <taxon>Embryophyta</taxon>
        <taxon>Tracheophyta</taxon>
        <taxon>Spermatophyta</taxon>
        <taxon>Magnoliopsida</taxon>
        <taxon>eudicotyledons</taxon>
        <taxon>Gunneridae</taxon>
        <taxon>Pentapetalae</taxon>
        <taxon>asterids</taxon>
        <taxon>lamiids</taxon>
        <taxon>Solanales</taxon>
        <taxon>Solanaceae</taxon>
        <taxon>Solanoideae</taxon>
        <taxon>Solaneae</taxon>
        <taxon>Solanum</taxon>
    </lineage>
</organism>
<keyword evidence="1" id="KW-0812">Transmembrane</keyword>
<dbReference type="EMBL" id="JACXVP010000002">
    <property type="protein sequence ID" value="KAG5620825.1"/>
    <property type="molecule type" value="Genomic_DNA"/>
</dbReference>
<sequence>MESLNQRKDTHLKNFKFLVLVNLFGLFKVLDKFLFLYFQVFHGHGGIDAASFTQKNLLSFIVEDTHFLSMVKRAIKNAFVKADNALADTQSLDNTSGTTALTKLGGVIYDGYLNGQLSVAQALGDWHIKGPKGSKGPLSSEPELEELDLSEEDEFLIMGCDGLWDVMISQYAVTIVRKELMLHSDLERCSKELVREALKRNTCDNLTVLVVFFSHDPLSRIEVPRTQWKKSISS</sequence>
<dbReference type="Pfam" id="PF00481">
    <property type="entry name" value="PP2C"/>
    <property type="match status" value="1"/>
</dbReference>
<accession>A0A9J6A8J7</accession>
<reference evidence="3 4" key="1">
    <citation type="submission" date="2020-09" db="EMBL/GenBank/DDBJ databases">
        <title>De no assembly of potato wild relative species, Solanum commersonii.</title>
        <authorList>
            <person name="Cho K."/>
        </authorList>
    </citation>
    <scope>NUCLEOTIDE SEQUENCE [LARGE SCALE GENOMIC DNA]</scope>
    <source>
        <strain evidence="3">LZ3.2</strain>
        <tissue evidence="3">Leaf</tissue>
    </source>
</reference>
<dbReference type="Gene3D" id="3.60.40.10">
    <property type="entry name" value="PPM-type phosphatase domain"/>
    <property type="match status" value="2"/>
</dbReference>
<evidence type="ECO:0000313" key="4">
    <source>
        <dbReference type="Proteomes" id="UP000824120"/>
    </source>
</evidence>
<dbReference type="CDD" id="cd00143">
    <property type="entry name" value="PP2Cc"/>
    <property type="match status" value="1"/>
</dbReference>
<dbReference type="InterPro" id="IPR036457">
    <property type="entry name" value="PPM-type-like_dom_sf"/>
</dbReference>
<dbReference type="PANTHER" id="PTHR13832">
    <property type="entry name" value="PROTEIN PHOSPHATASE 2C"/>
    <property type="match status" value="1"/>
</dbReference>
<dbReference type="InterPro" id="IPR015655">
    <property type="entry name" value="PP2C"/>
</dbReference>
<comment type="caution">
    <text evidence="3">The sequence shown here is derived from an EMBL/GenBank/DDBJ whole genome shotgun (WGS) entry which is preliminary data.</text>
</comment>
<gene>
    <name evidence="3" type="ORF">H5410_006043</name>
</gene>